<name>A0A0Z8FZ81_STRSU</name>
<protein>
    <submittedName>
        <fullName evidence="1">Uncharacterized protein</fullName>
    </submittedName>
</protein>
<sequence>MSEIKNRVSEILSKDGMIKNIMFECVRELENFDSEQQIEFLELLFTNFGKFVIDKEVQSGEFVTEEQTEAYFSSSLDKFVVGIYQAILKRAIKNNFPVTTFYREIHELILSSKLLTEDYQKALALTQLTQQKEMPYLNVDFSVLQVTKDFSEFNQENPDLVEIFDYIFRLNLEYKTEYSSLLLNELEKFSTKEDRVICLAKILDVHKFQIEKEFEQAEE</sequence>
<accession>A0A0Z8FZ81</accession>
<organism evidence="1 2">
    <name type="scientific">Streptococcus suis</name>
    <dbReference type="NCBI Taxonomy" id="1307"/>
    <lineage>
        <taxon>Bacteria</taxon>
        <taxon>Bacillati</taxon>
        <taxon>Bacillota</taxon>
        <taxon>Bacilli</taxon>
        <taxon>Lactobacillales</taxon>
        <taxon>Streptococcaceae</taxon>
        <taxon>Streptococcus</taxon>
    </lineage>
</organism>
<evidence type="ECO:0000313" key="1">
    <source>
        <dbReference type="EMBL" id="QPO25718.1"/>
    </source>
</evidence>
<proteinExistence type="predicted"/>
<dbReference type="AlphaFoldDB" id="A0A0Z8FZ81"/>
<dbReference type="Proteomes" id="UP000594569">
    <property type="component" value="Chromosome"/>
</dbReference>
<reference evidence="1 2" key="1">
    <citation type="submission" date="2020-12" db="EMBL/GenBank/DDBJ databases">
        <title>Nonconservative transfer and diversity of a new family of integrative and conjugative elements associated with antibiotic resistance in zoonotic pathogen Streptococcus suis.</title>
        <authorList>
            <person name="Huang J."/>
        </authorList>
    </citation>
    <scope>NUCLEOTIDE SEQUENCE [LARGE SCALE GENOMIC DNA]</scope>
    <source>
        <strain evidence="1 2">YZDH1</strain>
    </source>
</reference>
<dbReference type="RefSeq" id="WP_043024740.1">
    <property type="nucleotide sequence ID" value="NZ_CEDT01000277.1"/>
</dbReference>
<dbReference type="EMBL" id="CP065430">
    <property type="protein sequence ID" value="QPO25718.1"/>
    <property type="molecule type" value="Genomic_DNA"/>
</dbReference>
<gene>
    <name evidence="1" type="ORF">I5V48_06820</name>
</gene>
<evidence type="ECO:0000313" key="2">
    <source>
        <dbReference type="Proteomes" id="UP000594569"/>
    </source>
</evidence>